<evidence type="ECO:0000313" key="1">
    <source>
        <dbReference type="EMBL" id="TKT90969.1"/>
    </source>
</evidence>
<dbReference type="AlphaFoldDB" id="A0A4U6D185"/>
<sequence length="109" mass="12868">MNNITEKIISQKSLKSEIREKLDEIHSMMNEISHSKLTIMDIEYDLSEWITLTDYSKKYNLSISRVQQWIIRGIVPSDCVIVVPELNYLKLLKNKMYYTKTNKKLNLGN</sequence>
<keyword evidence="2" id="KW-1185">Reference proteome</keyword>
<protein>
    <recommendedName>
        <fullName evidence="3">Helix-turn-helix domain-containing protein</fullName>
    </recommendedName>
</protein>
<proteinExistence type="predicted"/>
<comment type="caution">
    <text evidence="1">The sequence shown here is derived from an EMBL/GenBank/DDBJ whole genome shotgun (WGS) entry which is preliminary data.</text>
</comment>
<name>A0A4U6D185_9BACT</name>
<organism evidence="1 2">
    <name type="scientific">Dyadobacter frigoris</name>
    <dbReference type="NCBI Taxonomy" id="2576211"/>
    <lineage>
        <taxon>Bacteria</taxon>
        <taxon>Pseudomonadati</taxon>
        <taxon>Bacteroidota</taxon>
        <taxon>Cytophagia</taxon>
        <taxon>Cytophagales</taxon>
        <taxon>Spirosomataceae</taxon>
        <taxon>Dyadobacter</taxon>
    </lineage>
</organism>
<gene>
    <name evidence="1" type="ORF">FDK13_18595</name>
</gene>
<accession>A0A4U6D185</accession>
<evidence type="ECO:0008006" key="3">
    <source>
        <dbReference type="Google" id="ProtNLM"/>
    </source>
</evidence>
<dbReference type="RefSeq" id="WP_137341512.1">
    <property type="nucleotide sequence ID" value="NZ_BSQH01000020.1"/>
</dbReference>
<dbReference type="OrthoDB" id="964185at2"/>
<dbReference type="Proteomes" id="UP000304900">
    <property type="component" value="Unassembled WGS sequence"/>
</dbReference>
<evidence type="ECO:0000313" key="2">
    <source>
        <dbReference type="Proteomes" id="UP000304900"/>
    </source>
</evidence>
<reference evidence="1 2" key="1">
    <citation type="submission" date="2019-05" db="EMBL/GenBank/DDBJ databases">
        <title>Dyadobacter AR-3-8 sp. nov., isolated from arctic soil.</title>
        <authorList>
            <person name="Chaudhary D.K."/>
        </authorList>
    </citation>
    <scope>NUCLEOTIDE SEQUENCE [LARGE SCALE GENOMIC DNA]</scope>
    <source>
        <strain evidence="1 2">AR-3-8</strain>
    </source>
</reference>
<dbReference type="EMBL" id="SZVO01000008">
    <property type="protein sequence ID" value="TKT90969.1"/>
    <property type="molecule type" value="Genomic_DNA"/>
</dbReference>